<proteinExistence type="predicted"/>
<reference evidence="1" key="1">
    <citation type="submission" date="2022-08" db="EMBL/GenBank/DDBJ databases">
        <title>Genome Sequence of Lecanicillium fungicola.</title>
        <authorList>
            <person name="Buettner E."/>
        </authorList>
    </citation>
    <scope>NUCLEOTIDE SEQUENCE</scope>
    <source>
        <strain evidence="1">Babe33</strain>
    </source>
</reference>
<dbReference type="EMBL" id="JANJQO010003081">
    <property type="protein sequence ID" value="KAJ2965220.1"/>
    <property type="molecule type" value="Genomic_DNA"/>
</dbReference>
<name>A0ACC1ME77_9HYPO</name>
<organism evidence="1 2">
    <name type="scientific">Zarea fungicola</name>
    <dbReference type="NCBI Taxonomy" id="93591"/>
    <lineage>
        <taxon>Eukaryota</taxon>
        <taxon>Fungi</taxon>
        <taxon>Dikarya</taxon>
        <taxon>Ascomycota</taxon>
        <taxon>Pezizomycotina</taxon>
        <taxon>Sordariomycetes</taxon>
        <taxon>Hypocreomycetidae</taxon>
        <taxon>Hypocreales</taxon>
        <taxon>Cordycipitaceae</taxon>
        <taxon>Zarea</taxon>
    </lineage>
</organism>
<accession>A0ACC1ME77</accession>
<evidence type="ECO:0000313" key="2">
    <source>
        <dbReference type="Proteomes" id="UP001143910"/>
    </source>
</evidence>
<evidence type="ECO:0000313" key="1">
    <source>
        <dbReference type="EMBL" id="KAJ2965220.1"/>
    </source>
</evidence>
<dbReference type="Proteomes" id="UP001143910">
    <property type="component" value="Unassembled WGS sequence"/>
</dbReference>
<comment type="caution">
    <text evidence="1">The sequence shown here is derived from an EMBL/GenBank/DDBJ whole genome shotgun (WGS) entry which is preliminary data.</text>
</comment>
<keyword evidence="2" id="KW-1185">Reference proteome</keyword>
<protein>
    <submittedName>
        <fullName evidence="1">Uncharacterized protein</fullName>
    </submittedName>
</protein>
<gene>
    <name evidence="1" type="ORF">NQ176_g10717</name>
</gene>
<sequence>MDGQQQQAAADAQSHVPAQSDSAQLDPTLMPQMPSLEAMAGVMPGPGFNAGVMADVLSGPGFMGAPTMAGMPMGDASLMAPIMFPNGQIPAQEQAKAVSAGTFFSLSPILDESSSDLNVFIFG</sequence>